<dbReference type="OrthoDB" id="637707at2"/>
<dbReference type="PROSITE" id="PS51257">
    <property type="entry name" value="PROKAR_LIPOPROTEIN"/>
    <property type="match status" value="1"/>
</dbReference>
<name>A0A1M6UEW2_XYLRU</name>
<gene>
    <name evidence="1" type="ORF">SAMN05216463_10928</name>
</gene>
<dbReference type="Pfam" id="PF14054">
    <property type="entry name" value="DUF4249"/>
    <property type="match status" value="1"/>
</dbReference>
<dbReference type="EMBL" id="FRBD01000009">
    <property type="protein sequence ID" value="SHK67795.1"/>
    <property type="molecule type" value="Genomic_DNA"/>
</dbReference>
<evidence type="ECO:0008006" key="3">
    <source>
        <dbReference type="Google" id="ProtNLM"/>
    </source>
</evidence>
<protein>
    <recommendedName>
        <fullName evidence="3">DUF4249 domain-containing protein</fullName>
    </recommendedName>
</protein>
<dbReference type="InterPro" id="IPR025345">
    <property type="entry name" value="DUF4249"/>
</dbReference>
<evidence type="ECO:0000313" key="1">
    <source>
        <dbReference type="EMBL" id="SHK67795.1"/>
    </source>
</evidence>
<dbReference type="AlphaFoldDB" id="A0A1M6UEW2"/>
<organism evidence="1 2">
    <name type="scientific">Xylanibacter ruminicola</name>
    <name type="common">Prevotella ruminicola</name>
    <dbReference type="NCBI Taxonomy" id="839"/>
    <lineage>
        <taxon>Bacteria</taxon>
        <taxon>Pseudomonadati</taxon>
        <taxon>Bacteroidota</taxon>
        <taxon>Bacteroidia</taxon>
        <taxon>Bacteroidales</taxon>
        <taxon>Prevotellaceae</taxon>
        <taxon>Xylanibacter</taxon>
    </lineage>
</organism>
<evidence type="ECO:0000313" key="2">
    <source>
        <dbReference type="Proteomes" id="UP000184130"/>
    </source>
</evidence>
<accession>A0A1M6UEW2</accession>
<sequence>MVKRYVLMFFCLISMISCKKEIVIDYHEADSRYVVEGNISATGSEIRVSKTNAMDNNSTGSDVDNATVVITGDDGTRATIPFVRNGYYRSKFKAVAGTEYLLEVDVDGHHFSSTSTMQRTPKMNEFRLVRKKMLTERYLFGDLRLQDIPNETNWYFMHIYRNGIGYRWAVMKDDKNPNKELQQLFTFFRDGEKGSDVLQDGDVLKIVIRAIDQRAYDYLYSMQQMSSTGTNPIDNFTGGCLGYFSAYNEIEYHQSFYYSDVVEDEE</sequence>
<proteinExistence type="predicted"/>
<dbReference type="Proteomes" id="UP000184130">
    <property type="component" value="Unassembled WGS sequence"/>
</dbReference>
<reference evidence="1 2" key="1">
    <citation type="submission" date="2016-11" db="EMBL/GenBank/DDBJ databases">
        <authorList>
            <person name="Jaros S."/>
            <person name="Januszkiewicz K."/>
            <person name="Wedrychowicz H."/>
        </authorList>
    </citation>
    <scope>NUCLEOTIDE SEQUENCE [LARGE SCALE GENOMIC DNA]</scope>
    <source>
        <strain evidence="1 2">KHT3</strain>
    </source>
</reference>